<keyword evidence="2" id="KW-1185">Reference proteome</keyword>
<dbReference type="Proteomes" id="UP000026714">
    <property type="component" value="Unassembled WGS sequence"/>
</dbReference>
<reference evidence="1 2" key="1">
    <citation type="journal article" date="2014" name="FEMS Microbiol. Ecol.">
        <title>Sphaerotilus natans encrusted with nanoball-shaped Fe(III) oxide minerals formed by nitrate-reducing mixotrophic Fe(II) oxidation.</title>
        <authorList>
            <person name="Park S."/>
            <person name="Kim D.H."/>
            <person name="Lee J.H."/>
            <person name="Hur H.G."/>
        </authorList>
    </citation>
    <scope>NUCLEOTIDE SEQUENCE [LARGE SCALE GENOMIC DNA]</scope>
    <source>
        <strain evidence="1 2">DSM 6575</strain>
    </source>
</reference>
<proteinExistence type="predicted"/>
<dbReference type="RefSeq" id="WP_037485441.1">
    <property type="nucleotide sequence ID" value="NZ_AZRA01000125.1"/>
</dbReference>
<gene>
    <name evidence="1" type="ORF">X805_37920</name>
</gene>
<accession>A0A059KHB5</accession>
<evidence type="ECO:0000313" key="1">
    <source>
        <dbReference type="EMBL" id="KDB50584.1"/>
    </source>
</evidence>
<organism evidence="1 2">
    <name type="scientific">Sphaerotilus natans subsp. natans DSM 6575</name>
    <dbReference type="NCBI Taxonomy" id="1286631"/>
    <lineage>
        <taxon>Bacteria</taxon>
        <taxon>Pseudomonadati</taxon>
        <taxon>Pseudomonadota</taxon>
        <taxon>Betaproteobacteria</taxon>
        <taxon>Burkholderiales</taxon>
        <taxon>Sphaerotilaceae</taxon>
        <taxon>Sphaerotilus</taxon>
    </lineage>
</organism>
<dbReference type="AlphaFoldDB" id="A0A059KHB5"/>
<evidence type="ECO:0000313" key="2">
    <source>
        <dbReference type="Proteomes" id="UP000026714"/>
    </source>
</evidence>
<dbReference type="STRING" id="34103.SAMN05421778_111140"/>
<name>A0A059KHB5_9BURK</name>
<comment type="caution">
    <text evidence="1">The sequence shown here is derived from an EMBL/GenBank/DDBJ whole genome shotgun (WGS) entry which is preliminary data.</text>
</comment>
<sequence>MRISDLSAEFIQTRGASGLMLSDAGALDCAVRATRQFCAYGELSLSPGISLVEIDGATEITNDEWSIIRPLFELYCEKDNAMLISAAGAGGIESFGRSVAEVEGGIAEYLERLPAMAFSADIVIIE</sequence>
<dbReference type="EMBL" id="AZRA01000125">
    <property type="protein sequence ID" value="KDB50584.1"/>
    <property type="molecule type" value="Genomic_DNA"/>
</dbReference>
<protein>
    <submittedName>
        <fullName evidence="1">Uncharacterized protein</fullName>
    </submittedName>
</protein>